<feature type="compositionally biased region" description="Polar residues" evidence="1">
    <location>
        <begin position="1275"/>
        <end position="1296"/>
    </location>
</feature>
<organism evidence="2 3">
    <name type="scientific">Naganishia liquefaciens</name>
    <dbReference type="NCBI Taxonomy" id="104408"/>
    <lineage>
        <taxon>Eukaryota</taxon>
        <taxon>Fungi</taxon>
        <taxon>Dikarya</taxon>
        <taxon>Basidiomycota</taxon>
        <taxon>Agaricomycotina</taxon>
        <taxon>Tremellomycetes</taxon>
        <taxon>Filobasidiales</taxon>
        <taxon>Filobasidiaceae</taxon>
        <taxon>Naganishia</taxon>
    </lineage>
</organism>
<dbReference type="Proteomes" id="UP000620104">
    <property type="component" value="Unassembled WGS sequence"/>
</dbReference>
<evidence type="ECO:0000256" key="1">
    <source>
        <dbReference type="SAM" id="MobiDB-lite"/>
    </source>
</evidence>
<proteinExistence type="predicted"/>
<feature type="compositionally biased region" description="Basic and acidic residues" evidence="1">
    <location>
        <begin position="1299"/>
        <end position="1309"/>
    </location>
</feature>
<feature type="compositionally biased region" description="Basic and acidic residues" evidence="1">
    <location>
        <begin position="1424"/>
        <end position="1440"/>
    </location>
</feature>
<feature type="region of interest" description="Disordered" evidence="1">
    <location>
        <begin position="464"/>
        <end position="510"/>
    </location>
</feature>
<sequence>MSRPRHPRNAKANARGTGDLLVETEGQSATTHQQLFSFPKPPTQECPSSPLFHLRMDADSRRGSHRLETPPLTAESSPSFATFLQRRPSTSISAGDVTTESSRTLLATSPSNAAPDQHPLESPLAKLDGEPVDHCKSEQAAPSQSQERKGSWERTESTRVQTPSLKALSARVVPLFVFLRKDGLSENVAREGILEWIVYWVNQGVRVRKLARDLDIIKEELHKFHKHIKGQDSCDDTPSAITNIEKVFAHYDIISRIPPDLCRYPSLLPEDDVHLNEAAVVQRLVRINGDLMAQSAQDMPGKRNATPNMGSDARASRRQSTLAPPQVPDPGIPPLQAFVRSEKMTRAPKARKILGLDGLPQTKSLGFLQQPASGFQQEEMSVSTLSTRFAKFSPKSHQLPDIPPRRNSLRSNVARTNSLSVAKDLAVALIAGGNSRSAKESKPSRAERYLRGVLDIFRVPTAASDAGERRTARDQTRSAPVRREIPRQSSDTLQAQTKGFVGPTSTNERYRQPFGAENARLPSGKSLPMLHSMFSWESGLKGSGSTGTFEGSGTAPLPVFSEVQIREVLLEYVYGKIRSFSGDCKDRSDDSGSAQGESQWLITVINCLNHISFETRFKILENVKGTIHPWVTSAIYHLRFSLGLVNVKQLTTRLRQILSIVDDMRGSQPQTTHSDTYDEAKRLFSAWVRTRNSVSSTTGITSIVEKDILTQITEPSKGMLRESLKEALPLLPSPLPVLMENQAITSRPNSEFDEDNDQLSRTLADVLSLSIRTDELPALLIEFLKSERRRCILAGRGWHFPLIADQECGASSIAQALGAKPCEQIIRGNQRMQRALENVQVLFGPVTSQKSRAAVLRTPLKEEGRTPAGFGSPSPAVTSPQTCDKGLNDSQLNIRACSLSLDVAGPATQQESSREVYAKHREGRPTGLRLSISNTSPLDELVRGLSPLPLDSRTSIEVQDVVNHSHSTIIRGESLDKRGNSLRLSEESIGTGTEATSVLATRGSQSTDSQDSLRLGLKPFFKKQSGGLPVVREESHSKAETKRLSLHSHGSRLTHRLALAFSASSPSHSAQHKKLPPVTAKAATKALRDPDVAENAGHATPPHAIVNKRSRSCANLEEPVPYQKYRGPVPSSSQEADSLSASAHLDSAYFDSHVQQPRQDGRSAHTTNAIPTALSFILPMFSRELEIRLGMTCGQMEINLLRMIESERQKCIAAGVVWNHRQIDRLSWLILEVQSLINDSQLDRVFRRVLSSLSDNGSTPITPQRSMADMLYSSSPASTGALSPQSWHSNSISSPAISERTHEQIDRQDSVTPRTQHPSTMPMYRQPHRSAVSLHMTSPNATVFSNDPRRRSNPGTGDSTKSKTSSVLNAFERYPSLLGRNDEDRYSSWSDENSEPSSAATASMVQYSSAPASLLSSPLPNASREVDGDSRGRSLARRDAPPPYQPTSDD</sequence>
<feature type="compositionally biased region" description="Polar residues" evidence="1">
    <location>
        <begin position="26"/>
        <end position="36"/>
    </location>
</feature>
<feature type="compositionally biased region" description="Polar residues" evidence="1">
    <location>
        <begin position="1310"/>
        <end position="1319"/>
    </location>
</feature>
<evidence type="ECO:0000313" key="2">
    <source>
        <dbReference type="EMBL" id="GHJ84541.1"/>
    </source>
</evidence>
<feature type="region of interest" description="Disordered" evidence="1">
    <location>
        <begin position="1275"/>
        <end position="1450"/>
    </location>
</feature>
<protein>
    <submittedName>
        <fullName evidence="2">Uncharacterized protein</fullName>
    </submittedName>
</protein>
<feature type="compositionally biased region" description="Polar residues" evidence="1">
    <location>
        <begin position="487"/>
        <end position="507"/>
    </location>
</feature>
<accession>A0A8H3TNR2</accession>
<feature type="region of interest" description="Disordered" evidence="1">
    <location>
        <begin position="1093"/>
        <end position="1112"/>
    </location>
</feature>
<feature type="compositionally biased region" description="Basic and acidic residues" evidence="1">
    <location>
        <begin position="466"/>
        <end position="486"/>
    </location>
</feature>
<reference evidence="2" key="1">
    <citation type="submission" date="2020-07" db="EMBL/GenBank/DDBJ databases">
        <title>Draft Genome Sequence of a Deep-Sea Yeast, Naganishia (Cryptococcus) liquefaciens strain N6.</title>
        <authorList>
            <person name="Han Y.W."/>
            <person name="Kajitani R."/>
            <person name="Morimoto H."/>
            <person name="Parhat M."/>
            <person name="Tsubouchi H."/>
            <person name="Bakenova O."/>
            <person name="Ogata M."/>
            <person name="Argunhan B."/>
            <person name="Aoki R."/>
            <person name="Kajiwara S."/>
            <person name="Itoh T."/>
            <person name="Iwasaki H."/>
        </authorList>
    </citation>
    <scope>NUCLEOTIDE SEQUENCE</scope>
    <source>
        <strain evidence="2">N6</strain>
    </source>
</reference>
<feature type="compositionally biased region" description="Polar residues" evidence="1">
    <location>
        <begin position="1335"/>
        <end position="1345"/>
    </location>
</feature>
<name>A0A8H3TNR2_9TREE</name>
<evidence type="ECO:0000313" key="3">
    <source>
        <dbReference type="Proteomes" id="UP000620104"/>
    </source>
</evidence>
<feature type="compositionally biased region" description="Pro residues" evidence="1">
    <location>
        <begin position="1441"/>
        <end position="1450"/>
    </location>
</feature>
<comment type="caution">
    <text evidence="2">The sequence shown here is derived from an EMBL/GenBank/DDBJ whole genome shotgun (WGS) entry which is preliminary data.</text>
</comment>
<feature type="compositionally biased region" description="Low complexity" evidence="1">
    <location>
        <begin position="1408"/>
        <end position="1423"/>
    </location>
</feature>
<keyword evidence="3" id="KW-1185">Reference proteome</keyword>
<feature type="compositionally biased region" description="Polar residues" evidence="1">
    <location>
        <begin position="74"/>
        <end position="114"/>
    </location>
</feature>
<dbReference type="OrthoDB" id="2593810at2759"/>
<feature type="compositionally biased region" description="Basic and acidic residues" evidence="1">
    <location>
        <begin position="146"/>
        <end position="157"/>
    </location>
</feature>
<feature type="region of interest" description="Disordered" evidence="1">
    <location>
        <begin position="26"/>
        <end position="160"/>
    </location>
</feature>
<feature type="compositionally biased region" description="Basic and acidic residues" evidence="1">
    <location>
        <begin position="54"/>
        <end position="68"/>
    </location>
</feature>
<feature type="region of interest" description="Disordered" evidence="1">
    <location>
        <begin position="861"/>
        <end position="881"/>
    </location>
</feature>
<gene>
    <name evidence="2" type="ORF">NliqN6_0943</name>
</gene>
<dbReference type="EMBL" id="BLZA01000009">
    <property type="protein sequence ID" value="GHJ84541.1"/>
    <property type="molecule type" value="Genomic_DNA"/>
</dbReference>
<feature type="compositionally biased region" description="Basic and acidic residues" evidence="1">
    <location>
        <begin position="127"/>
        <end position="137"/>
    </location>
</feature>
<feature type="compositionally biased region" description="Low complexity" evidence="1">
    <location>
        <begin position="1387"/>
        <end position="1398"/>
    </location>
</feature>
<feature type="region of interest" description="Disordered" evidence="1">
    <location>
        <begin position="1"/>
        <end position="20"/>
    </location>
</feature>
<feature type="region of interest" description="Disordered" evidence="1">
    <location>
        <begin position="295"/>
        <end position="334"/>
    </location>
</feature>